<feature type="domain" description="Nas2 N-terminal" evidence="5">
    <location>
        <begin position="1346"/>
        <end position="1406"/>
    </location>
</feature>
<comment type="subcellular location">
    <subcellularLocation>
        <location evidence="1">Membrane</location>
    </subcellularLocation>
</comment>
<feature type="region of interest" description="Disordered" evidence="3">
    <location>
        <begin position="984"/>
        <end position="1010"/>
    </location>
</feature>
<gene>
    <name evidence="6" type="ORF">WJX73_005261</name>
</gene>
<evidence type="ECO:0000256" key="3">
    <source>
        <dbReference type="SAM" id="MobiDB-lite"/>
    </source>
</evidence>
<organism evidence="6 7">
    <name type="scientific">Symbiochloris irregularis</name>
    <dbReference type="NCBI Taxonomy" id="706552"/>
    <lineage>
        <taxon>Eukaryota</taxon>
        <taxon>Viridiplantae</taxon>
        <taxon>Chlorophyta</taxon>
        <taxon>core chlorophytes</taxon>
        <taxon>Trebouxiophyceae</taxon>
        <taxon>Trebouxiales</taxon>
        <taxon>Trebouxiaceae</taxon>
        <taxon>Symbiochloris</taxon>
    </lineage>
</organism>
<reference evidence="6 7" key="1">
    <citation type="journal article" date="2024" name="Nat. Commun.">
        <title>Phylogenomics reveals the evolutionary origins of lichenization in chlorophyte algae.</title>
        <authorList>
            <person name="Puginier C."/>
            <person name="Libourel C."/>
            <person name="Otte J."/>
            <person name="Skaloud P."/>
            <person name="Haon M."/>
            <person name="Grisel S."/>
            <person name="Petersen M."/>
            <person name="Berrin J.G."/>
            <person name="Delaux P.M."/>
            <person name="Dal Grande F."/>
            <person name="Keller J."/>
        </authorList>
    </citation>
    <scope>NUCLEOTIDE SEQUENCE [LARGE SCALE GENOMIC DNA]</scope>
    <source>
        <strain evidence="6 7">SAG 2036</strain>
    </source>
</reference>
<dbReference type="PANTHER" id="PTHR22746:SF10">
    <property type="entry name" value="GUANINE NUCLEOTIDE EXCHANGE FACTOR SUBUNIT RIC1"/>
    <property type="match status" value="1"/>
</dbReference>
<feature type="region of interest" description="Disordered" evidence="3">
    <location>
        <begin position="796"/>
        <end position="826"/>
    </location>
</feature>
<evidence type="ECO:0000259" key="5">
    <source>
        <dbReference type="Pfam" id="PF18265"/>
    </source>
</evidence>
<dbReference type="InterPro" id="IPR015943">
    <property type="entry name" value="WD40/YVTN_repeat-like_dom_sf"/>
</dbReference>
<comment type="caution">
    <text evidence="6">The sequence shown here is derived from an EMBL/GenBank/DDBJ whole genome shotgun (WGS) entry which is preliminary data.</text>
</comment>
<evidence type="ECO:0000313" key="6">
    <source>
        <dbReference type="EMBL" id="KAK9798510.1"/>
    </source>
</evidence>
<protein>
    <recommendedName>
        <fullName evidence="8">Ribosome control protein 1 domain-containing protein</fullName>
    </recommendedName>
</protein>
<evidence type="ECO:0000259" key="4">
    <source>
        <dbReference type="Pfam" id="PF07064"/>
    </source>
</evidence>
<sequence>MYFTYGWPKVLSAFPGDVQEDIIYLHSDHDYLVIVSVTSIQLWTGGQHRVKRGQLTRDEASLKQEGLNRKACWSSSKKLLAVLTYHNVLHIYGVHHSKELALSVPASKLGSVPALDVYKVNIYLQYSVPLEASDAASTATTTALVADSRSVLVAFSDGTCQLLSWAGQLRGTARPLANLAEVSALMDLPRTLSSASRTLSGWPSTTLTRLQSTGLSPHFSASAASPRFALGALGRSASAERTASGGMRRSGSTGSGMGDSGMGACIDWLDYAVGLRLLAALMGDGRCAILRASEDTGLFPPQHIEFSHWICSPGSGATCVRIGAKAQLVALGLSSGEVAIHRLWPSSKAGTDPIRILSLADWGYEPEATGSVADLQWSPDDRVLAVGWRRSGLGLWTPSGCRLMCSLRQTATSAPPRTPKGLSKAAAPPTALEAGMAALAWGPHGFRLTVAESGSAAQVVELACAHSVATSHRIVTSELKDASQRIPGLPPEAHLLLADDRLLLISDRQRPALVLANDDAPSSSPFGGESEAASLMVQHLRPPAAYIGANWPLSVAALSSDGLDVAVAGLRGMALYSRRSARWRLFGDISQERELAVQSLLWLPRMVLACASTAAWAGRGASAQQRAAATAATKSGVQLLVFPRFHLDSSSLLGRHPLPQAPLAMDTSGSHVIVAAAPLDITVFRVDLTGALSPQGTAVATFTLVRQLSIMGSGHPLQDIALVDMPSLSIGAARRKGSFASVSSAAEAKTLEAQFCLLMRAGGHLSVLDMEQGSELSLADDIESFWVADRSRATALESTPSTASGSDLPEATAAEPDASEASSSGREQVEIPWWTYGARGMQLWFPSSLAEPLSPGPAGSRPLAEDPELEFDREVYPIGISLSDVSVIGVTQRLHRLPTPGQPPGTPRASASRADQRIAHTSLPAFHPLPESQPVLPCLLRRLLQQGQASAAETLAREHTEGPHFAQSMEWLLFTALEANSALLGSSPNRRKPTDTGPKPPRKEPATAGPQLQAAADLIRQFPQFFPDCVVSVARKTDAALWPSLFAAVGQPSMLAESLLAAGELHHAANALLIVDRLQGSELAHQLALRLMQVSLDEEQYQLAAEVLRFVHPLGEQDSSPTATAASPFGKLDISAGQPSARSMPTADEQQKGGGGWWGMIFSVQPNGAKPSAAQKASHTSAPDPEGAQPSSGAQAHALAALCALHLLGLGDLRAMARLADALAGVGAHLPDMLSGHTVQAPLSDMACLQALEAVDAELAVATDREAHRQAQLLLEACQAAGALEWVFALALFLDNGPALAELSASRSHHWQVFRGAVLNEQHWLAFWPTIQAVDRAAGPAYQEESVRLEAAGVGASAPLVDKEGFPRADIDVHAVRKDRNRIAVLSNDHKALTNQIEKLLADLHAQSR</sequence>
<evidence type="ECO:0008006" key="8">
    <source>
        <dbReference type="Google" id="ProtNLM"/>
    </source>
</evidence>
<evidence type="ECO:0000313" key="7">
    <source>
        <dbReference type="Proteomes" id="UP001465755"/>
    </source>
</evidence>
<dbReference type="InterPro" id="IPR040815">
    <property type="entry name" value="Nas2_N"/>
</dbReference>
<proteinExistence type="predicted"/>
<feature type="compositionally biased region" description="Low complexity" evidence="3">
    <location>
        <begin position="810"/>
        <end position="824"/>
    </location>
</feature>
<dbReference type="GO" id="GO:0006886">
    <property type="term" value="P:intracellular protein transport"/>
    <property type="evidence" value="ECO:0007669"/>
    <property type="project" value="InterPro"/>
</dbReference>
<keyword evidence="2" id="KW-0472">Membrane</keyword>
<dbReference type="Gene3D" id="6.10.140.1710">
    <property type="match status" value="1"/>
</dbReference>
<accession>A0AAW1NXC8</accession>
<keyword evidence="7" id="KW-1185">Reference proteome</keyword>
<dbReference type="Pfam" id="PF07064">
    <property type="entry name" value="RIC1"/>
    <property type="match status" value="1"/>
</dbReference>
<name>A0AAW1NXC8_9CHLO</name>
<feature type="region of interest" description="Disordered" evidence="3">
    <location>
        <begin position="1168"/>
        <end position="1193"/>
    </location>
</feature>
<dbReference type="Proteomes" id="UP001465755">
    <property type="component" value="Unassembled WGS sequence"/>
</dbReference>
<dbReference type="PANTHER" id="PTHR22746">
    <property type="entry name" value="RAB6A-GEF COMPLEX PARTNER PROTEIN 1"/>
    <property type="match status" value="1"/>
</dbReference>
<evidence type="ECO:0000256" key="2">
    <source>
        <dbReference type="ARBA" id="ARBA00023136"/>
    </source>
</evidence>
<dbReference type="GO" id="GO:0042147">
    <property type="term" value="P:retrograde transport, endosome to Golgi"/>
    <property type="evidence" value="ECO:0007669"/>
    <property type="project" value="TreeGrafter"/>
</dbReference>
<dbReference type="SUPFAM" id="SSF82171">
    <property type="entry name" value="DPP6 N-terminal domain-like"/>
    <property type="match status" value="1"/>
</dbReference>
<dbReference type="GO" id="GO:0034066">
    <property type="term" value="C:Ric1-Rgp1 guanyl-nucleotide exchange factor complex"/>
    <property type="evidence" value="ECO:0007669"/>
    <property type="project" value="InterPro"/>
</dbReference>
<dbReference type="InterPro" id="IPR040096">
    <property type="entry name" value="Ric1"/>
</dbReference>
<dbReference type="Pfam" id="PF25440">
    <property type="entry name" value="Beta-prop_RIC1_2nd"/>
    <property type="match status" value="1"/>
</dbReference>
<dbReference type="GO" id="GO:0000139">
    <property type="term" value="C:Golgi membrane"/>
    <property type="evidence" value="ECO:0007669"/>
    <property type="project" value="TreeGrafter"/>
</dbReference>
<evidence type="ECO:0000256" key="1">
    <source>
        <dbReference type="ARBA" id="ARBA00004370"/>
    </source>
</evidence>
<dbReference type="Gene3D" id="2.130.10.10">
    <property type="entry name" value="YVTN repeat-like/Quinoprotein amine dehydrogenase"/>
    <property type="match status" value="1"/>
</dbReference>
<feature type="compositionally biased region" description="Polar residues" evidence="3">
    <location>
        <begin position="796"/>
        <end position="805"/>
    </location>
</feature>
<dbReference type="GO" id="GO:0005829">
    <property type="term" value="C:cytosol"/>
    <property type="evidence" value="ECO:0007669"/>
    <property type="project" value="TreeGrafter"/>
</dbReference>
<dbReference type="InterPro" id="IPR009771">
    <property type="entry name" value="RIC1_C"/>
</dbReference>
<feature type="region of interest" description="Disordered" evidence="3">
    <location>
        <begin position="1117"/>
        <end position="1153"/>
    </location>
</feature>
<feature type="domain" description="RIC1 C-terminal alpha solenoid region" evidence="4">
    <location>
        <begin position="938"/>
        <end position="1123"/>
    </location>
</feature>
<dbReference type="Pfam" id="PF18265">
    <property type="entry name" value="Nas2_N"/>
    <property type="match status" value="1"/>
</dbReference>
<dbReference type="EMBL" id="JALJOQ010000098">
    <property type="protein sequence ID" value="KAK9798510.1"/>
    <property type="molecule type" value="Genomic_DNA"/>
</dbReference>